<dbReference type="Proteomes" id="UP000478463">
    <property type="component" value="Chromosome"/>
</dbReference>
<dbReference type="InterPro" id="IPR035919">
    <property type="entry name" value="EAL_sf"/>
</dbReference>
<dbReference type="Pfam" id="PF00563">
    <property type="entry name" value="EAL"/>
    <property type="match status" value="1"/>
</dbReference>
<dbReference type="SUPFAM" id="SSF141868">
    <property type="entry name" value="EAL domain-like"/>
    <property type="match status" value="1"/>
</dbReference>
<dbReference type="InterPro" id="IPR029787">
    <property type="entry name" value="Nucleotide_cyclase"/>
</dbReference>
<protein>
    <submittedName>
        <fullName evidence="1">EAL domain-containing protein</fullName>
    </submittedName>
</protein>
<dbReference type="SUPFAM" id="SSF55073">
    <property type="entry name" value="Nucleotide cyclase"/>
    <property type="match status" value="1"/>
</dbReference>
<dbReference type="PANTHER" id="PTHR33121">
    <property type="entry name" value="CYCLIC DI-GMP PHOSPHODIESTERASE PDEF"/>
    <property type="match status" value="1"/>
</dbReference>
<dbReference type="InterPro" id="IPR043128">
    <property type="entry name" value="Rev_trsase/Diguanyl_cyclase"/>
</dbReference>
<accession>A0A6L7INL9</accession>
<name>A0A6L7INL9_9ACTN</name>
<dbReference type="SMART" id="SM00267">
    <property type="entry name" value="GGDEF"/>
    <property type="match status" value="1"/>
</dbReference>
<dbReference type="KEGG" id="egd:GS424_017310"/>
<dbReference type="EMBL" id="CP063310">
    <property type="protein sequence ID" value="QOS68211.1"/>
    <property type="molecule type" value="Genomic_DNA"/>
</dbReference>
<reference evidence="1 2" key="1">
    <citation type="submission" date="2020-10" db="EMBL/GenBank/DDBJ databases">
        <title>Eggerthella sp. nov., isolated from human feces.</title>
        <authorList>
            <person name="Yajun G."/>
        </authorList>
    </citation>
    <scope>NUCLEOTIDE SEQUENCE [LARGE SCALE GENOMIC DNA]</scope>
    <source>
        <strain evidence="1 2">HF-1101</strain>
    </source>
</reference>
<proteinExistence type="predicted"/>
<dbReference type="RefSeq" id="WP_160940904.1">
    <property type="nucleotide sequence ID" value="NZ_CP063310.1"/>
</dbReference>
<dbReference type="Gene3D" id="3.20.20.450">
    <property type="entry name" value="EAL domain"/>
    <property type="match status" value="1"/>
</dbReference>
<organism evidence="1 2">
    <name type="scientific">Eggerthella guodeyinii</name>
    <dbReference type="NCBI Taxonomy" id="2690837"/>
    <lineage>
        <taxon>Bacteria</taxon>
        <taxon>Bacillati</taxon>
        <taxon>Actinomycetota</taxon>
        <taxon>Coriobacteriia</taxon>
        <taxon>Eggerthellales</taxon>
        <taxon>Eggerthellaceae</taxon>
        <taxon>Eggerthella</taxon>
    </lineage>
</organism>
<dbReference type="Gene3D" id="3.30.70.270">
    <property type="match status" value="1"/>
</dbReference>
<dbReference type="PROSITE" id="PS50887">
    <property type="entry name" value="GGDEF"/>
    <property type="match status" value="1"/>
</dbReference>
<dbReference type="PANTHER" id="PTHR33121:SF70">
    <property type="entry name" value="SIGNALING PROTEIN YKOW"/>
    <property type="match status" value="1"/>
</dbReference>
<sequence length="629" mass="69741">MKRKVSGRGLIVVVLWVLGAIMLIAFLMQVRSFAGIINDSGVVRGGTQRVVKMELEGEHADKTEARVSMLLTELKQGEEARPFKGSETSDYMLSIEAVERQWGLILDEIDRIDQGAGSKETLLALSETHFELADKMVMAAQTRAEHDFLLMGIICAALFLLAATIMLFMRNDRIAKLRAAYFVDSLTNRKNMLAFEEQAAEVAAGAEDGAFLVVYTNVSNFRYVNESYGYDVGDRLIVTLARLLDGACGRNELAAHANADHFVLLLRAEPNRVERLCEVIEEKLREAPDLHFANMLSFGCGVCAMTKATGTIPAAVSNAIAVLKGAGDSGKVAYFDDAFRAGVEQKNRIEQRMDYALSQHEFLLYLQPKNDLADGSLVGAEALCRWESEDMGFLPPDEFIPVFEKNGFIVQLDFFMLTRVCQCYPLMPPDGDEALVVSVNFSRVTVLREGFEERLVRIVDGAHVPRACIEIEVTESAFVVNEDAVIDKLISLKRCGFRLAMDDFGTGYSSLNLLRKLPIDVLKIDRGFLYEDAETGRTRAVLKGVVDMANDLGLTTVCEGVETWEQVAMLHELGCDVGQGYVYSRPLPLDQFREKFATGGGRLIPMPKLEERTRSLFGSLSLPAAFRRA</sequence>
<dbReference type="PROSITE" id="PS50883">
    <property type="entry name" value="EAL"/>
    <property type="match status" value="1"/>
</dbReference>
<dbReference type="InterPro" id="IPR000160">
    <property type="entry name" value="GGDEF_dom"/>
</dbReference>
<dbReference type="CDD" id="cd01948">
    <property type="entry name" value="EAL"/>
    <property type="match status" value="1"/>
</dbReference>
<dbReference type="AlphaFoldDB" id="A0A6L7INL9"/>
<dbReference type="GO" id="GO:0071111">
    <property type="term" value="F:cyclic-guanylate-specific phosphodiesterase activity"/>
    <property type="evidence" value="ECO:0007669"/>
    <property type="project" value="InterPro"/>
</dbReference>
<dbReference type="InterPro" id="IPR050706">
    <property type="entry name" value="Cyclic-di-GMP_PDE-like"/>
</dbReference>
<evidence type="ECO:0000313" key="2">
    <source>
        <dbReference type="Proteomes" id="UP000478463"/>
    </source>
</evidence>
<dbReference type="Pfam" id="PF00990">
    <property type="entry name" value="GGDEF"/>
    <property type="match status" value="1"/>
</dbReference>
<evidence type="ECO:0000313" key="1">
    <source>
        <dbReference type="EMBL" id="QOS68211.1"/>
    </source>
</evidence>
<dbReference type="InterPro" id="IPR001633">
    <property type="entry name" value="EAL_dom"/>
</dbReference>
<gene>
    <name evidence="1" type="ORF">GS424_017310</name>
</gene>
<dbReference type="SMART" id="SM00052">
    <property type="entry name" value="EAL"/>
    <property type="match status" value="1"/>
</dbReference>